<accession>A0A316DIB5</accession>
<dbReference type="PANTHER" id="PTHR42951">
    <property type="entry name" value="METALLO-BETA-LACTAMASE DOMAIN-CONTAINING"/>
    <property type="match status" value="1"/>
</dbReference>
<sequence>MIIQEGGHIGQGIYLLGTTENPIYLMGANHEWTLIEGGLISTTDIVLEQLKNLNISLSDIKHWIITHCHFDHCGLLETIYPKLPSVKVYASAEAIEAFQNPKYLRQIRKYNEFVVPNLALISQINLTEIPFVTIENGQYVSLGEEVLEVIKTAGHSPCSLSFWNQKKGVLFVSDALGELRNNYEFFPLAFQSLEIFRQSIKRLAQYDAQIVALGHNGVLTQNFAKNACTQALDGLEAFYNQAENLHKQGLSLEQAAQHLSGILYPHSANFVPKELHYFSMVRLLNNLTYEAIY</sequence>
<dbReference type="EMBL" id="QGGO01000034">
    <property type="protein sequence ID" value="PWK17615.1"/>
    <property type="molecule type" value="Genomic_DNA"/>
</dbReference>
<keyword evidence="3" id="KW-1185">Reference proteome</keyword>
<proteinExistence type="predicted"/>
<dbReference type="SMART" id="SM00849">
    <property type="entry name" value="Lactamase_B"/>
    <property type="match status" value="1"/>
</dbReference>
<gene>
    <name evidence="2" type="ORF">LV89_04331</name>
</gene>
<dbReference type="Gene3D" id="3.60.15.10">
    <property type="entry name" value="Ribonuclease Z/Hydroxyacylglutathione hydrolase-like"/>
    <property type="match status" value="1"/>
</dbReference>
<dbReference type="GO" id="GO:0016787">
    <property type="term" value="F:hydrolase activity"/>
    <property type="evidence" value="ECO:0007669"/>
    <property type="project" value="UniProtKB-KW"/>
</dbReference>
<dbReference type="AlphaFoldDB" id="A0A316DIB5"/>
<dbReference type="InterPro" id="IPR001279">
    <property type="entry name" value="Metallo-B-lactamas"/>
</dbReference>
<name>A0A316DIB5_9BACT</name>
<organism evidence="2 3">
    <name type="scientific">Arcicella aurantiaca</name>
    <dbReference type="NCBI Taxonomy" id="591202"/>
    <lineage>
        <taxon>Bacteria</taxon>
        <taxon>Pseudomonadati</taxon>
        <taxon>Bacteroidota</taxon>
        <taxon>Cytophagia</taxon>
        <taxon>Cytophagales</taxon>
        <taxon>Flectobacillaceae</taxon>
        <taxon>Arcicella</taxon>
    </lineage>
</organism>
<dbReference type="InterPro" id="IPR036866">
    <property type="entry name" value="RibonucZ/Hydroxyglut_hydro"/>
</dbReference>
<dbReference type="InterPro" id="IPR050855">
    <property type="entry name" value="NDM-1-like"/>
</dbReference>
<dbReference type="RefSeq" id="WP_109744989.1">
    <property type="nucleotide sequence ID" value="NZ_QGGO01000034.1"/>
</dbReference>
<evidence type="ECO:0000259" key="1">
    <source>
        <dbReference type="SMART" id="SM00849"/>
    </source>
</evidence>
<reference evidence="2 3" key="1">
    <citation type="submission" date="2018-05" db="EMBL/GenBank/DDBJ databases">
        <title>Genomic Encyclopedia of Archaeal and Bacterial Type Strains, Phase II (KMG-II): from individual species to whole genera.</title>
        <authorList>
            <person name="Goeker M."/>
        </authorList>
    </citation>
    <scope>NUCLEOTIDE SEQUENCE [LARGE SCALE GENOMIC DNA]</scope>
    <source>
        <strain evidence="2 3">DSM 22214</strain>
    </source>
</reference>
<keyword evidence="2" id="KW-0378">Hydrolase</keyword>
<evidence type="ECO:0000313" key="3">
    <source>
        <dbReference type="Proteomes" id="UP000245489"/>
    </source>
</evidence>
<dbReference type="PANTHER" id="PTHR42951:SF17">
    <property type="entry name" value="METALLO-BETA-LACTAMASE DOMAIN-CONTAINING PROTEIN"/>
    <property type="match status" value="1"/>
</dbReference>
<protein>
    <submittedName>
        <fullName evidence="2">Glyoxylase-like metal-dependent hydrolase (Beta-lactamase superfamily II)</fullName>
    </submittedName>
</protein>
<feature type="domain" description="Metallo-beta-lactamase" evidence="1">
    <location>
        <begin position="20"/>
        <end position="215"/>
    </location>
</feature>
<dbReference type="Proteomes" id="UP000245489">
    <property type="component" value="Unassembled WGS sequence"/>
</dbReference>
<dbReference type="SUPFAM" id="SSF56281">
    <property type="entry name" value="Metallo-hydrolase/oxidoreductase"/>
    <property type="match status" value="1"/>
</dbReference>
<comment type="caution">
    <text evidence="2">The sequence shown here is derived from an EMBL/GenBank/DDBJ whole genome shotgun (WGS) entry which is preliminary data.</text>
</comment>
<dbReference type="Pfam" id="PF00753">
    <property type="entry name" value="Lactamase_B"/>
    <property type="match status" value="1"/>
</dbReference>
<evidence type="ECO:0000313" key="2">
    <source>
        <dbReference type="EMBL" id="PWK17615.1"/>
    </source>
</evidence>
<dbReference type="OrthoDB" id="9802248at2"/>